<evidence type="ECO:0000256" key="7">
    <source>
        <dbReference type="HAMAP-Rule" id="MF_00258"/>
    </source>
</evidence>
<keyword evidence="3 7" id="KW-0133">Cell shape</keyword>
<dbReference type="RefSeq" id="WP_134696366.1">
    <property type="nucleotide sequence ID" value="NZ_QORJ01000031.1"/>
</dbReference>
<sequence>MANILVFDSGMGGLTVYGEIRRALPAHNYFYCFDNAHFPYGELSESELITVCTRLVSQMVAEHAIDLVVIACNTASTIALPSLRTELSIPVVGVVPAIKPAAALTRNGCIGLLATPGTVSREYTHELIAQFAPGKRVLLKGATELVIEAERKLAGLPVNMALLREVLADWMEGEIRPDTLVLGCTHFPLLNEELRKLMPACELVDSGCAVARRVAHLLAAFPSSHEGEGVGRAYCSRLDAQTQKLTAPLQAWGLSSLEEVSD</sequence>
<evidence type="ECO:0000313" key="11">
    <source>
        <dbReference type="Proteomes" id="UP000297914"/>
    </source>
</evidence>
<dbReference type="GO" id="GO:0071555">
    <property type="term" value="P:cell wall organization"/>
    <property type="evidence" value="ECO:0007669"/>
    <property type="project" value="UniProtKB-KW"/>
</dbReference>
<dbReference type="PROSITE" id="PS00923">
    <property type="entry name" value="ASP_GLU_RACEMASE_1"/>
    <property type="match status" value="1"/>
</dbReference>
<dbReference type="GO" id="GO:0009252">
    <property type="term" value="P:peptidoglycan biosynthetic process"/>
    <property type="evidence" value="ECO:0007669"/>
    <property type="project" value="UniProtKB-UniRule"/>
</dbReference>
<keyword evidence="5 7" id="KW-0413">Isomerase</keyword>
<dbReference type="EC" id="5.1.1.3" evidence="2 7"/>
<dbReference type="InterPro" id="IPR033134">
    <property type="entry name" value="Asp/Glu_racemase_AS_2"/>
</dbReference>
<feature type="active site" description="Proton donor/acceptor" evidence="7">
    <location>
        <position position="184"/>
    </location>
</feature>
<name>A0A5F0K8A0_9GAMM</name>
<dbReference type="PANTHER" id="PTHR21198">
    <property type="entry name" value="GLUTAMATE RACEMASE"/>
    <property type="match status" value="1"/>
</dbReference>
<keyword evidence="6 7" id="KW-0961">Cell wall biogenesis/degradation</keyword>
<dbReference type="OrthoDB" id="9801055at2"/>
<comment type="function">
    <text evidence="7">Provides the (R)-glutamate required for cell wall biosynthesis.</text>
</comment>
<accession>A0A5F0K8A0</accession>
<comment type="similarity">
    <text evidence="7">Belongs to the aspartate/glutamate racemases family.</text>
</comment>
<evidence type="ECO:0000313" key="10">
    <source>
        <dbReference type="Proteomes" id="UP000297720"/>
    </source>
</evidence>
<dbReference type="SUPFAM" id="SSF53681">
    <property type="entry name" value="Aspartate/glutamate racemase"/>
    <property type="match status" value="2"/>
</dbReference>
<dbReference type="EMBL" id="QORL01000035">
    <property type="protein sequence ID" value="TFF73366.1"/>
    <property type="molecule type" value="Genomic_DNA"/>
</dbReference>
<dbReference type="Proteomes" id="UP000297914">
    <property type="component" value="Unassembled WGS sequence"/>
</dbReference>
<dbReference type="Gene3D" id="3.40.50.1860">
    <property type="match status" value="2"/>
</dbReference>
<organism evidence="9 11">
    <name type="scientific">Aeromonas taiwanensis</name>
    <dbReference type="NCBI Taxonomy" id="633417"/>
    <lineage>
        <taxon>Bacteria</taxon>
        <taxon>Pseudomonadati</taxon>
        <taxon>Pseudomonadota</taxon>
        <taxon>Gammaproteobacteria</taxon>
        <taxon>Aeromonadales</taxon>
        <taxon>Aeromonadaceae</taxon>
        <taxon>Aeromonas</taxon>
    </lineage>
</organism>
<dbReference type="UniPathway" id="UPA00219"/>
<evidence type="ECO:0000256" key="6">
    <source>
        <dbReference type="ARBA" id="ARBA00023316"/>
    </source>
</evidence>
<dbReference type="InterPro" id="IPR018187">
    <property type="entry name" value="Asp/Glu_racemase_AS_1"/>
</dbReference>
<protein>
    <recommendedName>
        <fullName evidence="2 7">Glutamate racemase</fullName>
        <ecNumber evidence="2 7">5.1.1.3</ecNumber>
    </recommendedName>
</protein>
<dbReference type="NCBIfam" id="TIGR00067">
    <property type="entry name" value="glut_race"/>
    <property type="match status" value="1"/>
</dbReference>
<reference evidence="9 11" key="1">
    <citation type="submission" date="2018-06" db="EMBL/GenBank/DDBJ databases">
        <title>Occurrence of a novel blaKPC-2- and qnrS2- harbouring IncP6 plasmid from Aeromonas taiwanensis isolates recovered from the river sediments.</title>
        <authorList>
            <person name="Zheng B."/>
            <person name="Yu X."/>
            <person name="Xiao Y."/>
        </authorList>
    </citation>
    <scope>NUCLEOTIDE SEQUENCE [LARGE SCALE GENOMIC DNA]</scope>
    <source>
        <strain evidence="8 10">1713</strain>
        <strain evidence="9 11">198</strain>
    </source>
</reference>
<evidence type="ECO:0000313" key="8">
    <source>
        <dbReference type="EMBL" id="TFF73366.1"/>
    </source>
</evidence>
<dbReference type="InterPro" id="IPR015942">
    <property type="entry name" value="Asp/Glu/hydantoin_racemase"/>
</dbReference>
<evidence type="ECO:0000256" key="3">
    <source>
        <dbReference type="ARBA" id="ARBA00022960"/>
    </source>
</evidence>
<dbReference type="GO" id="GO:0008360">
    <property type="term" value="P:regulation of cell shape"/>
    <property type="evidence" value="ECO:0007669"/>
    <property type="project" value="UniProtKB-KW"/>
</dbReference>
<feature type="binding site" evidence="7">
    <location>
        <begin position="8"/>
        <end position="9"/>
    </location>
    <ligand>
        <name>substrate</name>
    </ligand>
</feature>
<comment type="catalytic activity">
    <reaction evidence="1 7">
        <text>L-glutamate = D-glutamate</text>
        <dbReference type="Rhea" id="RHEA:12813"/>
        <dbReference type="ChEBI" id="CHEBI:29985"/>
        <dbReference type="ChEBI" id="CHEBI:29986"/>
        <dbReference type="EC" id="5.1.1.3"/>
    </reaction>
</comment>
<dbReference type="PROSITE" id="PS00924">
    <property type="entry name" value="ASP_GLU_RACEMASE_2"/>
    <property type="match status" value="1"/>
</dbReference>
<keyword evidence="10" id="KW-1185">Reference proteome</keyword>
<evidence type="ECO:0000256" key="5">
    <source>
        <dbReference type="ARBA" id="ARBA00023235"/>
    </source>
</evidence>
<feature type="binding site" evidence="7">
    <location>
        <begin position="73"/>
        <end position="74"/>
    </location>
    <ligand>
        <name>substrate</name>
    </ligand>
</feature>
<evidence type="ECO:0000256" key="1">
    <source>
        <dbReference type="ARBA" id="ARBA00001602"/>
    </source>
</evidence>
<dbReference type="Proteomes" id="UP000297720">
    <property type="component" value="Unassembled WGS sequence"/>
</dbReference>
<dbReference type="InterPro" id="IPR001920">
    <property type="entry name" value="Asp/Glu_race"/>
</dbReference>
<dbReference type="AlphaFoldDB" id="A0A5F0K8A0"/>
<evidence type="ECO:0000256" key="4">
    <source>
        <dbReference type="ARBA" id="ARBA00022984"/>
    </source>
</evidence>
<dbReference type="Pfam" id="PF01177">
    <property type="entry name" value="Asp_Glu_race"/>
    <property type="match status" value="1"/>
</dbReference>
<evidence type="ECO:0000256" key="2">
    <source>
        <dbReference type="ARBA" id="ARBA00013090"/>
    </source>
</evidence>
<dbReference type="PANTHER" id="PTHR21198:SF2">
    <property type="entry name" value="GLUTAMATE RACEMASE"/>
    <property type="match status" value="1"/>
</dbReference>
<comment type="pathway">
    <text evidence="7">Cell wall biogenesis; peptidoglycan biosynthesis.</text>
</comment>
<dbReference type="InterPro" id="IPR004391">
    <property type="entry name" value="Glu_race"/>
</dbReference>
<gene>
    <name evidence="7" type="primary">murI</name>
    <name evidence="8" type="ORF">DRM93_15090</name>
    <name evidence="9" type="ORF">DRM94_15090</name>
</gene>
<keyword evidence="4 7" id="KW-0573">Peptidoglycan synthesis</keyword>
<feature type="binding site" evidence="7">
    <location>
        <begin position="40"/>
        <end position="41"/>
    </location>
    <ligand>
        <name>substrate</name>
    </ligand>
</feature>
<proteinExistence type="inferred from homology"/>
<comment type="caution">
    <text evidence="9">The sequence shown here is derived from an EMBL/GenBank/DDBJ whole genome shotgun (WGS) entry which is preliminary data.</text>
</comment>
<dbReference type="HAMAP" id="MF_00258">
    <property type="entry name" value="Glu_racemase"/>
    <property type="match status" value="1"/>
</dbReference>
<feature type="active site" description="Proton donor/acceptor" evidence="7">
    <location>
        <position position="72"/>
    </location>
</feature>
<evidence type="ECO:0000313" key="9">
    <source>
        <dbReference type="EMBL" id="TFF77346.1"/>
    </source>
</evidence>
<feature type="binding site" evidence="7">
    <location>
        <begin position="185"/>
        <end position="186"/>
    </location>
    <ligand>
        <name>substrate</name>
    </ligand>
</feature>
<dbReference type="EMBL" id="QORK01000035">
    <property type="protein sequence ID" value="TFF77346.1"/>
    <property type="molecule type" value="Genomic_DNA"/>
</dbReference>
<dbReference type="GO" id="GO:0008881">
    <property type="term" value="F:glutamate racemase activity"/>
    <property type="evidence" value="ECO:0007669"/>
    <property type="project" value="UniProtKB-UniRule"/>
</dbReference>